<name>A0A026WAT5_OOCBI</name>
<evidence type="ECO:0000256" key="1">
    <source>
        <dbReference type="SAM" id="MobiDB-lite"/>
    </source>
</evidence>
<feature type="region of interest" description="Disordered" evidence="1">
    <location>
        <begin position="62"/>
        <end position="122"/>
    </location>
</feature>
<sequence>MVPAAYERRKRKERECASLDTGEWGRNARGSAPRAPRRLNHRSVPRCSTPLDSLVAWTEIPRHGERQIGTASNTGSETTSSVAPSRLRMPDSRDLADAPLRHREGREVRRAHGLTYRSGSCL</sequence>
<reference evidence="2 3" key="1">
    <citation type="journal article" date="2014" name="Curr. Biol.">
        <title>The genome of the clonal raider ant Cerapachys biroi.</title>
        <authorList>
            <person name="Oxley P.R."/>
            <person name="Ji L."/>
            <person name="Fetter-Pruneda I."/>
            <person name="McKenzie S.K."/>
            <person name="Li C."/>
            <person name="Hu H."/>
            <person name="Zhang G."/>
            <person name="Kronauer D.J."/>
        </authorList>
    </citation>
    <scope>NUCLEOTIDE SEQUENCE [LARGE SCALE GENOMIC DNA]</scope>
</reference>
<proteinExistence type="predicted"/>
<organism evidence="2 3">
    <name type="scientific">Ooceraea biroi</name>
    <name type="common">Clonal raider ant</name>
    <name type="synonym">Cerapachys biroi</name>
    <dbReference type="NCBI Taxonomy" id="2015173"/>
    <lineage>
        <taxon>Eukaryota</taxon>
        <taxon>Metazoa</taxon>
        <taxon>Ecdysozoa</taxon>
        <taxon>Arthropoda</taxon>
        <taxon>Hexapoda</taxon>
        <taxon>Insecta</taxon>
        <taxon>Pterygota</taxon>
        <taxon>Neoptera</taxon>
        <taxon>Endopterygota</taxon>
        <taxon>Hymenoptera</taxon>
        <taxon>Apocrita</taxon>
        <taxon>Aculeata</taxon>
        <taxon>Formicoidea</taxon>
        <taxon>Formicidae</taxon>
        <taxon>Dorylinae</taxon>
        <taxon>Ooceraea</taxon>
    </lineage>
</organism>
<keyword evidence="3" id="KW-1185">Reference proteome</keyword>
<feature type="region of interest" description="Disordered" evidence="1">
    <location>
        <begin position="1"/>
        <end position="45"/>
    </location>
</feature>
<dbReference type="AlphaFoldDB" id="A0A026WAT5"/>
<dbReference type="EMBL" id="KK107293">
    <property type="protein sequence ID" value="EZA53160.1"/>
    <property type="molecule type" value="Genomic_DNA"/>
</dbReference>
<accession>A0A026WAT5</accession>
<feature type="compositionally biased region" description="Polar residues" evidence="1">
    <location>
        <begin position="69"/>
        <end position="83"/>
    </location>
</feature>
<feature type="compositionally biased region" description="Basic residues" evidence="1">
    <location>
        <begin position="35"/>
        <end position="44"/>
    </location>
</feature>
<gene>
    <name evidence="2" type="ORF">X777_06239</name>
</gene>
<feature type="compositionally biased region" description="Basic and acidic residues" evidence="1">
    <location>
        <begin position="88"/>
        <end position="110"/>
    </location>
</feature>
<dbReference type="Proteomes" id="UP000053097">
    <property type="component" value="Unassembled WGS sequence"/>
</dbReference>
<evidence type="ECO:0000313" key="2">
    <source>
        <dbReference type="EMBL" id="EZA53160.1"/>
    </source>
</evidence>
<protein>
    <submittedName>
        <fullName evidence="2">Uncharacterized protein</fullName>
    </submittedName>
</protein>
<evidence type="ECO:0000313" key="3">
    <source>
        <dbReference type="Proteomes" id="UP000053097"/>
    </source>
</evidence>